<sequence length="447" mass="49700">MSWPTYPDLKPSGIEWLGEVPSHWTVDRIKWSVSSSQNGIWGAEPDGGPDDIRCVRVADFDRPRLAIQDRDVTYRKVSRPERQGRLLRKGDLILEKSGGGENNPVGFVVLYDRMDAAVTSNFVARVTLRPGMEPRFWTYLHSWLYNSRLTRRSLKQTSGIQNLDQQSYFDERVCFPPSPDQITIADFLDRETAKIDALIAKQEKLTAILREDRTATITHAVTKGLNPNVEMKETGVPWIGRVPFHWTVGKIKHGFSVTLGKMYQGAAQHAADVELPHLKAGSLTPAGLQTENPMMCWFTPGEIRSLTLKKGDVLVVEGGAIGRCVVLDRDLEGWGFQKSLNRARARGDDSPEFLAYLIETATESGHVAVLCGKSTIGHFTAEKVAALEWPHPTVQEQRAIVAFLTARCAEIDLLIAKANAVIETLREYRSALITDAVTGKIDVRGAA</sequence>
<dbReference type="GO" id="GO:0009307">
    <property type="term" value="P:DNA restriction-modification system"/>
    <property type="evidence" value="ECO:0007669"/>
    <property type="project" value="UniProtKB-KW"/>
</dbReference>
<dbReference type="PANTHER" id="PTHR43140">
    <property type="entry name" value="TYPE-1 RESTRICTION ENZYME ECOKI SPECIFICITY PROTEIN"/>
    <property type="match status" value="1"/>
</dbReference>
<dbReference type="Proteomes" id="UP000053707">
    <property type="component" value="Unassembled WGS sequence"/>
</dbReference>
<keyword evidence="2" id="KW-0680">Restriction system</keyword>
<dbReference type="SUPFAM" id="SSF116734">
    <property type="entry name" value="DNA methylase specificity domain"/>
    <property type="match status" value="2"/>
</dbReference>
<dbReference type="InterPro" id="IPR000055">
    <property type="entry name" value="Restrct_endonuc_typeI_TRD"/>
</dbReference>
<dbReference type="GO" id="GO:0003677">
    <property type="term" value="F:DNA binding"/>
    <property type="evidence" value="ECO:0007669"/>
    <property type="project" value="UniProtKB-KW"/>
</dbReference>
<reference evidence="6 7" key="1">
    <citation type="submission" date="2016-01" db="EMBL/GenBank/DDBJ databases">
        <authorList>
            <consortium name="TB Trials Study Group"/>
            <person name="Sutton G."/>
            <person name="Brinkac L."/>
            <person name="Sanka R."/>
            <person name="Adams M."/>
            <person name="Lau E.L."/>
            <person name="Macaden R."/>
            <person name="Grewal H.M.S."/>
        </authorList>
    </citation>
    <scope>NUCLEOTIDE SEQUENCE [LARGE SCALE GENOMIC DNA]</scope>
    <source>
        <strain evidence="6 7">IS-1744</strain>
    </source>
</reference>
<dbReference type="InterPro" id="IPR044946">
    <property type="entry name" value="Restrct_endonuc_typeI_TRD_sf"/>
</dbReference>
<name>A0A101ADA1_9MYCO</name>
<dbReference type="InterPro" id="IPR051212">
    <property type="entry name" value="Type-I_RE_S_subunit"/>
</dbReference>
<feature type="domain" description="Type I restriction modification DNA specificity" evidence="5">
    <location>
        <begin position="304"/>
        <end position="422"/>
    </location>
</feature>
<evidence type="ECO:0000256" key="3">
    <source>
        <dbReference type="ARBA" id="ARBA00023125"/>
    </source>
</evidence>
<comment type="caution">
    <text evidence="6">The sequence shown here is derived from an EMBL/GenBank/DDBJ whole genome shotgun (WGS) entry which is preliminary data.</text>
</comment>
<gene>
    <name evidence="6" type="ORF">AU192_16430</name>
</gene>
<keyword evidence="7" id="KW-1185">Reference proteome</keyword>
<protein>
    <recommendedName>
        <fullName evidence="5">Type I restriction modification DNA specificity domain-containing protein</fullName>
    </recommendedName>
</protein>
<keyword evidence="3" id="KW-0238">DNA-binding</keyword>
<comment type="similarity">
    <text evidence="1">Belongs to the type-I restriction system S methylase family.</text>
</comment>
<dbReference type="Gene3D" id="3.90.220.20">
    <property type="entry name" value="DNA methylase specificity domains"/>
    <property type="match status" value="2"/>
</dbReference>
<evidence type="ECO:0000256" key="4">
    <source>
        <dbReference type="ARBA" id="ARBA00038652"/>
    </source>
</evidence>
<dbReference type="AlphaFoldDB" id="A0A101ADA1"/>
<accession>A0A101ADA1</accession>
<organism evidence="6 7">
    <name type="scientific">Mycobacterium lehmannii</name>
    <dbReference type="NCBI Taxonomy" id="2048550"/>
    <lineage>
        <taxon>Bacteria</taxon>
        <taxon>Bacillati</taxon>
        <taxon>Actinomycetota</taxon>
        <taxon>Actinomycetes</taxon>
        <taxon>Mycobacteriales</taxon>
        <taxon>Mycobacteriaceae</taxon>
        <taxon>Mycobacterium</taxon>
    </lineage>
</organism>
<dbReference type="RefSeq" id="WP_064394414.1">
    <property type="nucleotide sequence ID" value="NZ_LQIR01000003.1"/>
</dbReference>
<dbReference type="Gene3D" id="1.10.287.1120">
    <property type="entry name" value="Bipartite methylase S protein"/>
    <property type="match status" value="1"/>
</dbReference>
<dbReference type="EMBL" id="LQIR01000003">
    <property type="protein sequence ID" value="KUI20488.1"/>
    <property type="molecule type" value="Genomic_DNA"/>
</dbReference>
<dbReference type="Pfam" id="PF01420">
    <property type="entry name" value="Methylase_S"/>
    <property type="match status" value="1"/>
</dbReference>
<evidence type="ECO:0000256" key="2">
    <source>
        <dbReference type="ARBA" id="ARBA00022747"/>
    </source>
</evidence>
<comment type="subunit">
    <text evidence="4">The methyltransferase is composed of M and S polypeptides.</text>
</comment>
<dbReference type="PANTHER" id="PTHR43140:SF1">
    <property type="entry name" value="TYPE I RESTRICTION ENZYME ECOKI SPECIFICITY SUBUNIT"/>
    <property type="match status" value="1"/>
</dbReference>
<evidence type="ECO:0000256" key="1">
    <source>
        <dbReference type="ARBA" id="ARBA00010923"/>
    </source>
</evidence>
<evidence type="ECO:0000259" key="5">
    <source>
        <dbReference type="Pfam" id="PF01420"/>
    </source>
</evidence>
<proteinExistence type="inferred from homology"/>
<evidence type="ECO:0000313" key="6">
    <source>
        <dbReference type="EMBL" id="KUI20488.1"/>
    </source>
</evidence>
<evidence type="ECO:0000313" key="7">
    <source>
        <dbReference type="Proteomes" id="UP000053707"/>
    </source>
</evidence>